<evidence type="ECO:0000256" key="15">
    <source>
        <dbReference type="PIRSR" id="PIRSR605478-5"/>
    </source>
</evidence>
<proteinExistence type="inferred from homology"/>
<dbReference type="PANTHER" id="PTHR43522">
    <property type="entry name" value="TRANSKETOLASE"/>
    <property type="match status" value="1"/>
</dbReference>
<feature type="binding site" evidence="12">
    <location>
        <position position="465"/>
    </location>
    <ligand>
        <name>substrate</name>
    </ligand>
</feature>
<evidence type="ECO:0000256" key="14">
    <source>
        <dbReference type="PIRSR" id="PIRSR605478-4"/>
    </source>
</evidence>
<dbReference type="FunFam" id="3.40.50.920:FF:000003">
    <property type="entry name" value="Transketolase"/>
    <property type="match status" value="1"/>
</dbReference>
<keyword evidence="19" id="KW-1185">Reference proteome</keyword>
<feature type="binding site" evidence="12">
    <location>
        <position position="267"/>
    </location>
    <ligand>
        <name>substrate</name>
    </ligand>
</feature>
<dbReference type="SMART" id="SM00861">
    <property type="entry name" value="Transket_pyr"/>
    <property type="match status" value="1"/>
</dbReference>
<dbReference type="KEGG" id="kyr:CVV65_14375"/>
<feature type="domain" description="Transketolase-like pyrimidine-binding" evidence="17">
    <location>
        <begin position="358"/>
        <end position="529"/>
    </location>
</feature>
<evidence type="ECO:0000256" key="6">
    <source>
        <dbReference type="ARBA" id="ARBA00022723"/>
    </source>
</evidence>
<dbReference type="Gene3D" id="3.40.50.920">
    <property type="match status" value="1"/>
</dbReference>
<dbReference type="InterPro" id="IPR005475">
    <property type="entry name" value="Transketolase-like_Pyr-bd"/>
</dbReference>
<comment type="similarity">
    <text evidence="1 16">Belongs to the transketolase family.</text>
</comment>
<dbReference type="FunFam" id="3.40.50.970:FF:000003">
    <property type="entry name" value="Transketolase"/>
    <property type="match status" value="1"/>
</dbReference>
<dbReference type="InterPro" id="IPR049557">
    <property type="entry name" value="Transketolase_CS"/>
</dbReference>
<dbReference type="OrthoDB" id="8732661at2"/>
<organism evidence="18 19">
    <name type="scientific">Kyrpidia spormannii</name>
    <dbReference type="NCBI Taxonomy" id="2055160"/>
    <lineage>
        <taxon>Bacteria</taxon>
        <taxon>Bacillati</taxon>
        <taxon>Bacillota</taxon>
        <taxon>Bacilli</taxon>
        <taxon>Bacillales</taxon>
        <taxon>Alicyclobacillaceae</taxon>
        <taxon>Kyrpidia</taxon>
    </lineage>
</organism>
<keyword evidence="7 14" id="KW-0460">Magnesium</keyword>
<feature type="binding site" evidence="12">
    <location>
        <position position="361"/>
    </location>
    <ligand>
        <name>substrate</name>
    </ligand>
</feature>
<evidence type="ECO:0000256" key="11">
    <source>
        <dbReference type="PIRSR" id="PIRSR605478-1"/>
    </source>
</evidence>
<evidence type="ECO:0000256" key="3">
    <source>
        <dbReference type="ARBA" id="ARBA00013152"/>
    </source>
</evidence>
<feature type="active site" description="Proton donor" evidence="11">
    <location>
        <position position="415"/>
    </location>
</feature>
<feature type="binding site" evidence="13">
    <location>
        <position position="72"/>
    </location>
    <ligand>
        <name>thiamine diphosphate</name>
        <dbReference type="ChEBI" id="CHEBI:58937"/>
    </ligand>
</feature>
<protein>
    <recommendedName>
        <fullName evidence="4 10">Transketolase</fullName>
        <ecNumber evidence="3 10">2.2.1.1</ecNumber>
    </recommendedName>
</protein>
<dbReference type="PROSITE" id="PS00801">
    <property type="entry name" value="TRANSKETOLASE_1"/>
    <property type="match status" value="1"/>
</dbReference>
<feature type="binding site" evidence="14">
    <location>
        <position position="193"/>
    </location>
    <ligand>
        <name>Mg(2+)</name>
        <dbReference type="ChEBI" id="CHEBI:18420"/>
    </ligand>
</feature>
<dbReference type="InterPro" id="IPR005478">
    <property type="entry name" value="Transketolase_bac-like"/>
</dbReference>
<evidence type="ECO:0000256" key="10">
    <source>
        <dbReference type="NCBIfam" id="TIGR00232"/>
    </source>
</evidence>
<keyword evidence="8 13" id="KW-0786">Thiamine pyrophosphate</keyword>
<dbReference type="InterPro" id="IPR033247">
    <property type="entry name" value="Transketolase_fam"/>
</dbReference>
<feature type="binding site" evidence="13">
    <location>
        <position position="162"/>
    </location>
    <ligand>
        <name>thiamine diphosphate</name>
        <dbReference type="ChEBI" id="CHEBI:58937"/>
    </ligand>
</feature>
<feature type="binding site" evidence="12">
    <location>
        <position position="388"/>
    </location>
    <ligand>
        <name>substrate</name>
    </ligand>
</feature>
<feature type="binding site" evidence="14">
    <location>
        <position position="191"/>
    </location>
    <ligand>
        <name>Mg(2+)</name>
        <dbReference type="ChEBI" id="CHEBI:18420"/>
    </ligand>
</feature>
<evidence type="ECO:0000256" key="9">
    <source>
        <dbReference type="ARBA" id="ARBA00049473"/>
    </source>
</evidence>
<comment type="cofactor">
    <cofactor evidence="14">
        <name>Mg(2+)</name>
        <dbReference type="ChEBI" id="CHEBI:18420"/>
    </cofactor>
    <text evidence="14">Binds 1 Mg(2+) ion per subunit. Can also utilize other divalent metal cations, such as Ca(2+), Mn(2+) and Co(2+).</text>
</comment>
<feature type="binding site" evidence="13">
    <location>
        <position position="267"/>
    </location>
    <ligand>
        <name>thiamine diphosphate</name>
        <dbReference type="ChEBI" id="CHEBI:58937"/>
    </ligand>
</feature>
<feature type="binding site" evidence="13">
    <location>
        <position position="441"/>
    </location>
    <ligand>
        <name>thiamine diphosphate</name>
        <dbReference type="ChEBI" id="CHEBI:58937"/>
    </ligand>
</feature>
<dbReference type="RefSeq" id="WP_100668715.1">
    <property type="nucleotide sequence ID" value="NZ_CP024955.1"/>
</dbReference>
<dbReference type="InterPro" id="IPR029061">
    <property type="entry name" value="THDP-binding"/>
</dbReference>
<dbReference type="Pfam" id="PF02779">
    <property type="entry name" value="Transket_pyr"/>
    <property type="match status" value="1"/>
</dbReference>
<feature type="binding site" evidence="14">
    <location>
        <position position="161"/>
    </location>
    <ligand>
        <name>Mg(2+)</name>
        <dbReference type="ChEBI" id="CHEBI:18420"/>
    </ligand>
</feature>
<dbReference type="CDD" id="cd07033">
    <property type="entry name" value="TPP_PYR_DXS_TK_like"/>
    <property type="match status" value="1"/>
</dbReference>
<evidence type="ECO:0000313" key="19">
    <source>
        <dbReference type="Proteomes" id="UP000231932"/>
    </source>
</evidence>
<comment type="function">
    <text evidence="16">Catalyzes the transfer of a two-carbon ketol group from a ketose donor to an aldose acceptor, via a covalent intermediate with the cofactor thiamine pyrophosphate.</text>
</comment>
<keyword evidence="16" id="KW-0106">Calcium</keyword>
<feature type="binding site" evidence="12">
    <location>
        <position position="473"/>
    </location>
    <ligand>
        <name>substrate</name>
    </ligand>
</feature>
<comment type="cofactor">
    <cofactor evidence="13">
        <name>thiamine diphosphate</name>
        <dbReference type="ChEBI" id="CHEBI:58937"/>
    </cofactor>
    <text evidence="13">Binds 1 thiamine pyrophosphate per subunit. During the reaction, the substrate forms a covalent intermediate with the cofactor.</text>
</comment>
<feature type="binding site" evidence="12">
    <location>
        <position position="477"/>
    </location>
    <ligand>
        <name>substrate</name>
    </ligand>
</feature>
<dbReference type="CDD" id="cd02012">
    <property type="entry name" value="TPP_TK"/>
    <property type="match status" value="1"/>
</dbReference>
<dbReference type="InterPro" id="IPR020826">
    <property type="entry name" value="Transketolase_BS"/>
</dbReference>
<feature type="binding site" evidence="12">
    <location>
        <position position="32"/>
    </location>
    <ligand>
        <name>substrate</name>
    </ligand>
</feature>
<dbReference type="PANTHER" id="PTHR43522:SF2">
    <property type="entry name" value="TRANSKETOLASE 1-RELATED"/>
    <property type="match status" value="1"/>
</dbReference>
<dbReference type="FunFam" id="3.40.50.970:FF:000004">
    <property type="entry name" value="Transketolase"/>
    <property type="match status" value="1"/>
</dbReference>
<name>A0A2K8N9J4_9BACL</name>
<dbReference type="Gene3D" id="3.40.50.970">
    <property type="match status" value="2"/>
</dbReference>
<feature type="binding site" evidence="13">
    <location>
        <begin position="120"/>
        <end position="122"/>
    </location>
    <ligand>
        <name>thiamine diphosphate</name>
        <dbReference type="ChEBI" id="CHEBI:58937"/>
    </ligand>
</feature>
<evidence type="ECO:0000256" key="2">
    <source>
        <dbReference type="ARBA" id="ARBA00011738"/>
    </source>
</evidence>
<dbReference type="InterPro" id="IPR055152">
    <property type="entry name" value="Transketolase-like_C_2"/>
</dbReference>
<dbReference type="EMBL" id="CP024955">
    <property type="protein sequence ID" value="ATY85963.1"/>
    <property type="molecule type" value="Genomic_DNA"/>
</dbReference>
<accession>A0A2K8N9J4</accession>
<keyword evidence="6 14" id="KW-0479">Metal-binding</keyword>
<evidence type="ECO:0000256" key="5">
    <source>
        <dbReference type="ARBA" id="ARBA00022679"/>
    </source>
</evidence>
<evidence type="ECO:0000256" key="1">
    <source>
        <dbReference type="ARBA" id="ARBA00007131"/>
    </source>
</evidence>
<dbReference type="InterPro" id="IPR009014">
    <property type="entry name" value="Transketo_C/PFOR_II"/>
</dbReference>
<dbReference type="PROSITE" id="PS00802">
    <property type="entry name" value="TRANSKETOLASE_2"/>
    <property type="match status" value="1"/>
</dbReference>
<dbReference type="NCBIfam" id="TIGR00232">
    <property type="entry name" value="tktlase_bact"/>
    <property type="match status" value="1"/>
</dbReference>
<feature type="binding site" evidence="13">
    <location>
        <position position="191"/>
    </location>
    <ligand>
        <name>thiamine diphosphate</name>
        <dbReference type="ChEBI" id="CHEBI:58937"/>
    </ligand>
</feature>
<dbReference type="GO" id="GO:0005829">
    <property type="term" value="C:cytosol"/>
    <property type="evidence" value="ECO:0007669"/>
    <property type="project" value="TreeGrafter"/>
</dbReference>
<reference evidence="19" key="1">
    <citation type="submission" date="2017-11" db="EMBL/GenBank/DDBJ databases">
        <title>Complete Genome Sequence of Kyrpidia sp. Strain EA-1, a thermophilic, hydrogen-oxidizing Bacterium, isolated from the Azores.</title>
        <authorList>
            <person name="Reiner J.E."/>
            <person name="Lapp C.J."/>
            <person name="Bunk B."/>
            <person name="Gescher J."/>
        </authorList>
    </citation>
    <scope>NUCLEOTIDE SEQUENCE [LARGE SCALE GENOMIC DNA]</scope>
    <source>
        <strain evidence="19">EA-1</strain>
    </source>
</reference>
<gene>
    <name evidence="18" type="primary">tkt</name>
    <name evidence="18" type="ORF">CVV65_14375</name>
</gene>
<evidence type="ECO:0000256" key="4">
    <source>
        <dbReference type="ARBA" id="ARBA00016662"/>
    </source>
</evidence>
<feature type="site" description="Important for catalytic activity" evidence="15">
    <location>
        <position position="267"/>
    </location>
</feature>
<dbReference type="Proteomes" id="UP000231932">
    <property type="component" value="Chromosome"/>
</dbReference>
<dbReference type="SUPFAM" id="SSF52518">
    <property type="entry name" value="Thiamin diphosphate-binding fold (THDP-binding)"/>
    <property type="match status" value="2"/>
</dbReference>
<dbReference type="GO" id="GO:0004802">
    <property type="term" value="F:transketolase activity"/>
    <property type="evidence" value="ECO:0007669"/>
    <property type="project" value="UniProtKB-UniRule"/>
</dbReference>
<dbReference type="SUPFAM" id="SSF52922">
    <property type="entry name" value="TK C-terminal domain-like"/>
    <property type="match status" value="1"/>
</dbReference>
<feature type="site" description="Important for catalytic activity" evidence="15">
    <location>
        <position position="32"/>
    </location>
</feature>
<dbReference type="EC" id="2.2.1.1" evidence="3 10"/>
<comment type="cofactor">
    <cofactor evidence="16">
        <name>Mg(2+)</name>
        <dbReference type="ChEBI" id="CHEBI:18420"/>
    </cofactor>
    <cofactor evidence="16">
        <name>Ca(2+)</name>
        <dbReference type="ChEBI" id="CHEBI:29108"/>
    </cofactor>
    <cofactor evidence="16">
        <name>Mn(2+)</name>
        <dbReference type="ChEBI" id="CHEBI:29035"/>
    </cofactor>
    <cofactor evidence="16">
        <name>Co(2+)</name>
        <dbReference type="ChEBI" id="CHEBI:48828"/>
    </cofactor>
    <text evidence="16">Binds 1 Mg(2+) ion per subunit. Can also utilize other divalent metal cations, such as Ca(2+), Mn(2+) and Co(2+).</text>
</comment>
<comment type="subunit">
    <text evidence="2 16">Homodimer.</text>
</comment>
<comment type="catalytic activity">
    <reaction evidence="9 16">
        <text>D-sedoheptulose 7-phosphate + D-glyceraldehyde 3-phosphate = aldehydo-D-ribose 5-phosphate + D-xylulose 5-phosphate</text>
        <dbReference type="Rhea" id="RHEA:10508"/>
        <dbReference type="ChEBI" id="CHEBI:57483"/>
        <dbReference type="ChEBI" id="CHEBI:57737"/>
        <dbReference type="ChEBI" id="CHEBI:58273"/>
        <dbReference type="ChEBI" id="CHEBI:59776"/>
        <dbReference type="EC" id="2.2.1.1"/>
    </reaction>
</comment>
<dbReference type="GO" id="GO:0046872">
    <property type="term" value="F:metal ion binding"/>
    <property type="evidence" value="ECO:0007669"/>
    <property type="project" value="UniProtKB-KW"/>
</dbReference>
<dbReference type="InterPro" id="IPR005474">
    <property type="entry name" value="Transketolase_N"/>
</dbReference>
<keyword evidence="5 16" id="KW-0808">Transferase</keyword>
<dbReference type="Pfam" id="PF00456">
    <property type="entry name" value="Transketolase_N"/>
    <property type="match status" value="1"/>
</dbReference>
<feature type="binding site" evidence="12">
    <location>
        <position position="524"/>
    </location>
    <ligand>
        <name>substrate</name>
    </ligand>
</feature>
<sequence length="674" mass="73019">MSAIETKTLQQKAISALRVLSIDAIETARSGHPGLPMGAAPMAYALWVHHLRHDPGDPEWPDRDRFILSAGHGSALLYSLLHLTGYDLSLEELKQFRQWGSQTPGHPEYGHTPGVEATTGPLGQGIAMAVGMAMAERHLAARLNRPGFPIVDHHTYVLASDGDLMEGVSQEASSLAGHLKLGKLIVLYDSNGISLDGSTSLAFTENVRLRYEAYGWHTLLVENGNDVDAILGALETAKAVTDRPSLIEVRTVIGYGSPTLQGTSRVHGAPLGPDELRRTKEFYGWDSPPFHIPEDVRDHFLEVRNRGSQASAAWREMFAAYRQAHPDLAKHFEDAWREGLPSGWEEALPRFPEGGPAMATRDASHRAIQGIARVVPWWIGGSADLASSNKTAIADEPAFGPPDYSGRNIWFGVREHAMGAILNGMALHGGLRVFGATFLVFSDYMRPAMRLAALMGLRVVYVLTHDSLAVGEDGPTHQPVEHLAALRAIPGMTVFRPADARETAAAYRYALDRAGGPTAIVLTRQALPLLPRGDDTEDAIYEGVARGAYVVADSPDPQAILIATGSEVHLALAAHQALAEAGIPTRVVSMPSWERFEAQTEAEKDRILPPHLEARVAIELGRSLGWERYVGKGGRILSVDTFGASAPGDIVVENYGFTVENVVEAVRAVIEERG</sequence>
<evidence type="ECO:0000313" key="18">
    <source>
        <dbReference type="EMBL" id="ATY85963.1"/>
    </source>
</evidence>
<evidence type="ECO:0000256" key="7">
    <source>
        <dbReference type="ARBA" id="ARBA00022842"/>
    </source>
</evidence>
<evidence type="ECO:0000256" key="13">
    <source>
        <dbReference type="PIRSR" id="PIRSR605478-3"/>
    </source>
</evidence>
<evidence type="ECO:0000259" key="17">
    <source>
        <dbReference type="SMART" id="SM00861"/>
    </source>
</evidence>
<evidence type="ECO:0000256" key="12">
    <source>
        <dbReference type="PIRSR" id="PIRSR605478-2"/>
    </source>
</evidence>
<dbReference type="AlphaFoldDB" id="A0A2K8N9J4"/>
<evidence type="ECO:0000256" key="16">
    <source>
        <dbReference type="RuleBase" id="RU004996"/>
    </source>
</evidence>
<dbReference type="Pfam" id="PF22613">
    <property type="entry name" value="Transketolase_C_1"/>
    <property type="match status" value="1"/>
</dbReference>
<evidence type="ECO:0000256" key="8">
    <source>
        <dbReference type="ARBA" id="ARBA00023052"/>
    </source>
</evidence>
<dbReference type="GO" id="GO:0006098">
    <property type="term" value="P:pentose-phosphate shunt"/>
    <property type="evidence" value="ECO:0007669"/>
    <property type="project" value="TreeGrafter"/>
</dbReference>